<dbReference type="Pfam" id="PF13749">
    <property type="entry name" value="HATPase_c_4"/>
    <property type="match status" value="1"/>
</dbReference>
<organism evidence="1">
    <name type="scientific">bioreactor metagenome</name>
    <dbReference type="NCBI Taxonomy" id="1076179"/>
    <lineage>
        <taxon>unclassified sequences</taxon>
        <taxon>metagenomes</taxon>
        <taxon>ecological metagenomes</taxon>
    </lineage>
</organism>
<evidence type="ECO:0000313" key="1">
    <source>
        <dbReference type="EMBL" id="MPM88335.1"/>
    </source>
</evidence>
<reference evidence="1" key="1">
    <citation type="submission" date="2019-08" db="EMBL/GenBank/DDBJ databases">
        <authorList>
            <person name="Kucharzyk K."/>
            <person name="Murdoch R.W."/>
            <person name="Higgins S."/>
            <person name="Loffler F."/>
        </authorList>
    </citation>
    <scope>NUCLEOTIDE SEQUENCE</scope>
</reference>
<comment type="caution">
    <text evidence="1">The sequence shown here is derived from an EMBL/GenBank/DDBJ whole genome shotgun (WGS) entry which is preliminary data.</text>
</comment>
<name>A0A645DGJ3_9ZZZZ</name>
<proteinExistence type="predicted"/>
<dbReference type="AlphaFoldDB" id="A0A645DGJ3"/>
<dbReference type="InterPro" id="IPR038475">
    <property type="entry name" value="RecG_C_sf"/>
</dbReference>
<accession>A0A645DGJ3</accession>
<dbReference type="PANTHER" id="PTHR30595">
    <property type="entry name" value="GLPR-RELATED TRANSCRIPTIONAL REPRESSOR"/>
    <property type="match status" value="1"/>
</dbReference>
<dbReference type="EMBL" id="VSSQ01035969">
    <property type="protein sequence ID" value="MPM88335.1"/>
    <property type="molecule type" value="Genomic_DNA"/>
</dbReference>
<protein>
    <submittedName>
        <fullName evidence="1">Uncharacterized protein</fullName>
    </submittedName>
</protein>
<dbReference type="Gene3D" id="3.30.565.60">
    <property type="match status" value="1"/>
</dbReference>
<sequence>MPILAAFEKISQYRNVWNRSEDMEIGLYRITIPDIDYRAFREALVNAYCHRDYSMLGRVRVSLNDEGLAISNPGGFIEGINIHNLLDAEPHGRNPVLADALKRALQQILE</sequence>
<dbReference type="PANTHER" id="PTHR30595:SF6">
    <property type="entry name" value="SCHLAFEN ALBA-2 DOMAIN-CONTAINING PROTEIN"/>
    <property type="match status" value="1"/>
</dbReference>
<gene>
    <name evidence="1" type="ORF">SDC9_135437</name>
</gene>